<dbReference type="InterPro" id="IPR028082">
    <property type="entry name" value="Peripla_BP_I"/>
</dbReference>
<dbReference type="GO" id="GO:0030246">
    <property type="term" value="F:carbohydrate binding"/>
    <property type="evidence" value="ECO:0007669"/>
    <property type="project" value="UniProtKB-ARBA"/>
</dbReference>
<evidence type="ECO:0000256" key="4">
    <source>
        <dbReference type="SAM" id="SignalP"/>
    </source>
</evidence>
<dbReference type="AlphaFoldDB" id="A0A939MJ54"/>
<dbReference type="Gene3D" id="3.40.50.2300">
    <property type="match status" value="2"/>
</dbReference>
<dbReference type="CDD" id="cd01536">
    <property type="entry name" value="PBP1_ABC_sugar_binding-like"/>
    <property type="match status" value="1"/>
</dbReference>
<reference evidence="6" key="1">
    <citation type="submission" date="2021-03" db="EMBL/GenBank/DDBJ databases">
        <title>Leucobacter chromiisoli sp. nov., isolated from chromium-containing soil of chemical plant.</title>
        <authorList>
            <person name="Xu Z."/>
        </authorList>
    </citation>
    <scope>NUCLEOTIDE SEQUENCE</scope>
    <source>
        <strain evidence="6">S27</strain>
    </source>
</reference>
<feature type="chain" id="PRO_5039324383" evidence="4">
    <location>
        <begin position="27"/>
        <end position="411"/>
    </location>
</feature>
<dbReference type="PANTHER" id="PTHR46847">
    <property type="entry name" value="D-ALLOSE-BINDING PERIPLASMIC PROTEIN-RELATED"/>
    <property type="match status" value="1"/>
</dbReference>
<evidence type="ECO:0000259" key="5">
    <source>
        <dbReference type="Pfam" id="PF13407"/>
    </source>
</evidence>
<keyword evidence="7" id="KW-1185">Reference proteome</keyword>
<comment type="subcellular location">
    <subcellularLocation>
        <location evidence="1">Cell envelope</location>
    </subcellularLocation>
</comment>
<gene>
    <name evidence="6" type="ORF">J4H92_06155</name>
</gene>
<evidence type="ECO:0000256" key="3">
    <source>
        <dbReference type="ARBA" id="ARBA00022729"/>
    </source>
</evidence>
<evidence type="ECO:0000256" key="1">
    <source>
        <dbReference type="ARBA" id="ARBA00004196"/>
    </source>
</evidence>
<comment type="similarity">
    <text evidence="2">Belongs to the bacterial solute-binding protein 2 family.</text>
</comment>
<protein>
    <submittedName>
        <fullName evidence="6">Sugar ABC transporter substrate-binding protein</fullName>
    </submittedName>
</protein>
<proteinExistence type="inferred from homology"/>
<feature type="domain" description="Periplasmic binding protein" evidence="5">
    <location>
        <begin position="52"/>
        <end position="309"/>
    </location>
</feature>
<evidence type="ECO:0000313" key="6">
    <source>
        <dbReference type="EMBL" id="MBO1901531.1"/>
    </source>
</evidence>
<dbReference type="EMBL" id="JAGDYM010000005">
    <property type="protein sequence ID" value="MBO1901531.1"/>
    <property type="molecule type" value="Genomic_DNA"/>
</dbReference>
<keyword evidence="3 4" id="KW-0732">Signal</keyword>
<organism evidence="6 7">
    <name type="scientific">Leucobacter weissii</name>
    <dbReference type="NCBI Taxonomy" id="1983706"/>
    <lineage>
        <taxon>Bacteria</taxon>
        <taxon>Bacillati</taxon>
        <taxon>Actinomycetota</taxon>
        <taxon>Actinomycetes</taxon>
        <taxon>Micrococcales</taxon>
        <taxon>Microbacteriaceae</taxon>
        <taxon>Leucobacter</taxon>
    </lineage>
</organism>
<dbReference type="Proteomes" id="UP000664382">
    <property type="component" value="Unassembled WGS sequence"/>
</dbReference>
<dbReference type="GO" id="GO:0030313">
    <property type="term" value="C:cell envelope"/>
    <property type="evidence" value="ECO:0007669"/>
    <property type="project" value="UniProtKB-SubCell"/>
</dbReference>
<dbReference type="RefSeq" id="WP_208097185.1">
    <property type="nucleotide sequence ID" value="NZ_JAGDYM010000005.1"/>
</dbReference>
<evidence type="ECO:0000313" key="7">
    <source>
        <dbReference type="Proteomes" id="UP000664382"/>
    </source>
</evidence>
<evidence type="ECO:0000256" key="2">
    <source>
        <dbReference type="ARBA" id="ARBA00007639"/>
    </source>
</evidence>
<accession>A0A939MJ54</accession>
<dbReference type="InterPro" id="IPR025997">
    <property type="entry name" value="SBP_2_dom"/>
</dbReference>
<comment type="caution">
    <text evidence="6">The sequence shown here is derived from an EMBL/GenBank/DDBJ whole genome shotgun (WGS) entry which is preliminary data.</text>
</comment>
<dbReference type="PROSITE" id="PS51257">
    <property type="entry name" value="PROKAR_LIPOPROTEIN"/>
    <property type="match status" value="1"/>
</dbReference>
<feature type="signal peptide" evidence="4">
    <location>
        <begin position="1"/>
        <end position="26"/>
    </location>
</feature>
<dbReference type="Pfam" id="PF13407">
    <property type="entry name" value="Peripla_BP_4"/>
    <property type="match status" value="1"/>
</dbReference>
<sequence>MLKKKRVIGAGILVAGLLLTTACSNGGGDGGGTESEVPESVDLNGETVVSLFTSMNNDYYSSWNEGAERAVAAFNGEYVAMTNEGDPATQIAQFQQQVDAGVRIIFVTAPDPSSVGEMARIANENDVCFVNTWESDFWDSPFNYGDNYTAYHTPHSEDTAYQLAVALFEEMGGEGNFVHLTGHPGATPDFQRTNGVDRALEEYPNITLIDRQPGEWNRDDSRNAMAGIINRHGTDIDGVFGQNDDVGIGALNALTEAGVTGVPITGMDGNQGTMDLIESGEFFGVASSLPQWQAGFSFVRALDACVSGETPEALNRQLWTGGIIVTKDNVQEYVDTYTGGNDPYDWVKMSRIAHPDDWDPQNSVQVIEMDKMWSWADEPSGFELPQPYADAVDDIDTVNAEWDEHWKLVRP</sequence>
<dbReference type="SUPFAM" id="SSF53822">
    <property type="entry name" value="Periplasmic binding protein-like I"/>
    <property type="match status" value="1"/>
</dbReference>
<name>A0A939MJ54_9MICO</name>
<dbReference type="PANTHER" id="PTHR46847:SF1">
    <property type="entry name" value="D-ALLOSE-BINDING PERIPLASMIC PROTEIN-RELATED"/>
    <property type="match status" value="1"/>
</dbReference>